<evidence type="ECO:0000256" key="10">
    <source>
        <dbReference type="ARBA" id="ARBA00023180"/>
    </source>
</evidence>
<evidence type="ECO:0000256" key="7">
    <source>
        <dbReference type="ARBA" id="ARBA00023136"/>
    </source>
</evidence>
<evidence type="ECO:0000256" key="11">
    <source>
        <dbReference type="ARBA" id="ARBA00040821"/>
    </source>
</evidence>
<dbReference type="InterPro" id="IPR002159">
    <property type="entry name" value="CD36_fam"/>
</dbReference>
<keyword evidence="14" id="KW-1185">Reference proteome</keyword>
<feature type="transmembrane region" description="Helical" evidence="13">
    <location>
        <begin position="12"/>
        <end position="33"/>
    </location>
</feature>
<dbReference type="PRINTS" id="PR01609">
    <property type="entry name" value="CD36FAMILY"/>
</dbReference>
<evidence type="ECO:0000256" key="4">
    <source>
        <dbReference type="ARBA" id="ARBA00022475"/>
    </source>
</evidence>
<evidence type="ECO:0000256" key="12">
    <source>
        <dbReference type="ARBA" id="ARBA00042244"/>
    </source>
</evidence>
<evidence type="ECO:0000256" key="13">
    <source>
        <dbReference type="SAM" id="Phobius"/>
    </source>
</evidence>
<evidence type="ECO:0000256" key="1">
    <source>
        <dbReference type="ARBA" id="ARBA00004189"/>
    </source>
</evidence>
<proteinExistence type="inferred from homology"/>
<accession>A0ABM1SAH5</accession>
<dbReference type="GeneID" id="106458481"/>
<dbReference type="PRINTS" id="PR01610">
    <property type="entry name" value="CD36ANTIGEN"/>
</dbReference>
<feature type="transmembrane region" description="Helical" evidence="13">
    <location>
        <begin position="451"/>
        <end position="478"/>
    </location>
</feature>
<keyword evidence="6 13" id="KW-1133">Transmembrane helix</keyword>
<evidence type="ECO:0000256" key="8">
    <source>
        <dbReference type="ARBA" id="ARBA00023157"/>
    </source>
</evidence>
<keyword evidence="7 13" id="KW-0472">Membrane</keyword>
<dbReference type="InterPro" id="IPR005428">
    <property type="entry name" value="CD36/SCARB1/SNMP1"/>
</dbReference>
<evidence type="ECO:0000256" key="6">
    <source>
        <dbReference type="ARBA" id="ARBA00022989"/>
    </source>
</evidence>
<evidence type="ECO:0000313" key="15">
    <source>
        <dbReference type="RefSeq" id="XP_022240630.1"/>
    </source>
</evidence>
<dbReference type="Pfam" id="PF01130">
    <property type="entry name" value="CD36"/>
    <property type="match status" value="1"/>
</dbReference>
<keyword evidence="8" id="KW-1015">Disulfide bond</keyword>
<dbReference type="RefSeq" id="XP_022240630.1">
    <property type="nucleotide sequence ID" value="XM_022384922.1"/>
</dbReference>
<reference evidence="15" key="1">
    <citation type="submission" date="2025-08" db="UniProtKB">
        <authorList>
            <consortium name="RefSeq"/>
        </authorList>
    </citation>
    <scope>IDENTIFICATION</scope>
    <source>
        <tissue evidence="15">Muscle</tissue>
    </source>
</reference>
<dbReference type="PANTHER" id="PTHR11923">
    <property type="entry name" value="SCAVENGER RECEPTOR CLASS B TYPE-1 SR-B1"/>
    <property type="match status" value="1"/>
</dbReference>
<evidence type="ECO:0000256" key="3">
    <source>
        <dbReference type="ARBA" id="ARBA00010532"/>
    </source>
</evidence>
<keyword evidence="4" id="KW-1003">Cell membrane</keyword>
<keyword evidence="9" id="KW-0675">Receptor</keyword>
<gene>
    <name evidence="15" type="primary">LOC106458481</name>
</gene>
<sequence length="495" mass="57314">MSASPTVKFALLFGIGASMAVMSIVMYFVFPVVMKSEIEKRMKIKEGSESYGYWKEPPIPIYIRFYFFNLVNPEGVWSLTEKPNFKEMGPYTFREHRVKVNLTWNDNGTVSYRQIKSWHFQPDLTNGSLDDVVTTLNVPAVAASNIYRYAPEIFYRYAIDQMLNLTHSSWFVGKPVRQLLFEGYNDSLIDESRSLSPLPHEKFGWFYGKNNSDDNFYNIFTGENGINKLGQIDKWNGSEYRDIRPVIFIVVRVWESTCNKINGTTGDMWPPFRSSSDHDLTMFVTDICRSITLKFHEETQVKQVKAYRYLAEKTMLDNGEEDRDNRCFCLSDATRCLPRGGLNVSSCQFNAPAVVTYPHFLYADPAYATTVDGMKADPEKHQMFVDIQPDMGIPMNIAARMQINIVFERVKDMSFFQNITSRIYFPIFWFSETAQLDESMAKQLHLVTDDLPTYSTIFCFVLFVTGGIVFTSGLLIFMRHRKIKEQKKSYKKVRT</sequence>
<dbReference type="Proteomes" id="UP000694941">
    <property type="component" value="Unplaced"/>
</dbReference>
<comment type="subcellular location">
    <subcellularLocation>
        <location evidence="2">Cell membrane</location>
        <topology evidence="2">Multi-pass membrane protein</topology>
    </subcellularLocation>
    <subcellularLocation>
        <location evidence="1">Membrane</location>
        <location evidence="1">Caveola</location>
        <topology evidence="1">Multi-pass membrane protein</topology>
    </subcellularLocation>
</comment>
<comment type="similarity">
    <text evidence="3">Belongs to the CD36 family.</text>
</comment>
<evidence type="ECO:0000313" key="14">
    <source>
        <dbReference type="Proteomes" id="UP000694941"/>
    </source>
</evidence>
<evidence type="ECO:0000256" key="9">
    <source>
        <dbReference type="ARBA" id="ARBA00023170"/>
    </source>
</evidence>
<evidence type="ECO:0000256" key="2">
    <source>
        <dbReference type="ARBA" id="ARBA00004651"/>
    </source>
</evidence>
<protein>
    <recommendedName>
        <fullName evidence="11">Scavenger receptor class B member 1</fullName>
    </recommendedName>
    <alternativeName>
        <fullName evidence="12">SR-BI</fullName>
    </alternativeName>
</protein>
<organism evidence="14 15">
    <name type="scientific">Limulus polyphemus</name>
    <name type="common">Atlantic horseshoe crab</name>
    <dbReference type="NCBI Taxonomy" id="6850"/>
    <lineage>
        <taxon>Eukaryota</taxon>
        <taxon>Metazoa</taxon>
        <taxon>Ecdysozoa</taxon>
        <taxon>Arthropoda</taxon>
        <taxon>Chelicerata</taxon>
        <taxon>Merostomata</taxon>
        <taxon>Xiphosura</taxon>
        <taxon>Limulidae</taxon>
        <taxon>Limulus</taxon>
    </lineage>
</organism>
<keyword evidence="5 13" id="KW-0812">Transmembrane</keyword>
<evidence type="ECO:0000256" key="5">
    <source>
        <dbReference type="ARBA" id="ARBA00022692"/>
    </source>
</evidence>
<dbReference type="PANTHER" id="PTHR11923:SF110">
    <property type="entry name" value="SCAVENGER RECEPTOR CLASS B MEMBER 1"/>
    <property type="match status" value="1"/>
</dbReference>
<name>A0ABM1SAH5_LIMPO</name>
<keyword evidence="10" id="KW-0325">Glycoprotein</keyword>